<accession>A0A7S2HWJ2</accession>
<reference evidence="2" key="1">
    <citation type="submission" date="2021-01" db="EMBL/GenBank/DDBJ databases">
        <authorList>
            <person name="Corre E."/>
            <person name="Pelletier E."/>
            <person name="Niang G."/>
            <person name="Scheremetjew M."/>
            <person name="Finn R."/>
            <person name="Kale V."/>
            <person name="Holt S."/>
            <person name="Cochrane G."/>
            <person name="Meng A."/>
            <person name="Brown T."/>
            <person name="Cohen L."/>
        </authorList>
    </citation>
    <scope>NUCLEOTIDE SEQUENCE</scope>
    <source>
        <strain evidence="2">CCMP2222</strain>
    </source>
</reference>
<gene>
    <name evidence="2" type="ORF">AAND1436_LOCUS37239</name>
</gene>
<name>A0A7S2HWJ2_9DINO</name>
<sequence length="125" mass="13051">MSPPGVRPLAHPECLPMEEPTRETWEPSFQMRVLLKAAAQAISDSGAGAGETVAVIEEALVAQAFALGATSVDEVALLASGPAWRLSITRSGRPGVCAEVEGLGVGGGEALLDPFAMKRRRVEAR</sequence>
<feature type="region of interest" description="Disordered" evidence="1">
    <location>
        <begin position="1"/>
        <end position="23"/>
    </location>
</feature>
<organism evidence="2">
    <name type="scientific">Alexandrium andersonii</name>
    <dbReference type="NCBI Taxonomy" id="327968"/>
    <lineage>
        <taxon>Eukaryota</taxon>
        <taxon>Sar</taxon>
        <taxon>Alveolata</taxon>
        <taxon>Dinophyceae</taxon>
        <taxon>Gonyaulacales</taxon>
        <taxon>Pyrocystaceae</taxon>
        <taxon>Alexandrium</taxon>
    </lineage>
</organism>
<protein>
    <submittedName>
        <fullName evidence="2">Uncharacterized protein</fullName>
    </submittedName>
</protein>
<evidence type="ECO:0000313" key="2">
    <source>
        <dbReference type="EMBL" id="CAD9502406.1"/>
    </source>
</evidence>
<dbReference type="EMBL" id="HBGQ01077900">
    <property type="protein sequence ID" value="CAD9502406.1"/>
    <property type="molecule type" value="Transcribed_RNA"/>
</dbReference>
<dbReference type="AlphaFoldDB" id="A0A7S2HWJ2"/>
<proteinExistence type="predicted"/>
<evidence type="ECO:0000256" key="1">
    <source>
        <dbReference type="SAM" id="MobiDB-lite"/>
    </source>
</evidence>